<name>A0A9P6Q8I9_9FUNG</name>
<keyword evidence="1" id="KW-0732">Signal</keyword>
<organism evidence="2 3">
    <name type="scientific">Actinomortierella ambigua</name>
    <dbReference type="NCBI Taxonomy" id="1343610"/>
    <lineage>
        <taxon>Eukaryota</taxon>
        <taxon>Fungi</taxon>
        <taxon>Fungi incertae sedis</taxon>
        <taxon>Mucoromycota</taxon>
        <taxon>Mortierellomycotina</taxon>
        <taxon>Mortierellomycetes</taxon>
        <taxon>Mortierellales</taxon>
        <taxon>Mortierellaceae</taxon>
        <taxon>Actinomortierella</taxon>
    </lineage>
</organism>
<dbReference type="Proteomes" id="UP000807716">
    <property type="component" value="Unassembled WGS sequence"/>
</dbReference>
<keyword evidence="3" id="KW-1185">Reference proteome</keyword>
<gene>
    <name evidence="2" type="ORF">DFQ27_001991</name>
</gene>
<evidence type="ECO:0000256" key="1">
    <source>
        <dbReference type="SAM" id="SignalP"/>
    </source>
</evidence>
<feature type="signal peptide" evidence="1">
    <location>
        <begin position="1"/>
        <end position="18"/>
    </location>
</feature>
<evidence type="ECO:0000313" key="3">
    <source>
        <dbReference type="Proteomes" id="UP000807716"/>
    </source>
</evidence>
<proteinExistence type="predicted"/>
<evidence type="ECO:0000313" key="2">
    <source>
        <dbReference type="EMBL" id="KAG0262996.1"/>
    </source>
</evidence>
<sequence>MHLQTLVLFSLAMAAVHSAAPSGFRDMRIETSPRSGQTIVHLTATAEDLWSPQTPKPIKDLLVHLRILDGKTGRVLTDCSSGGGGGKEEGGGDDGIPILVRIQRLVIGGISAPRAVQISSNRDQGFINRGNINMPMYHTHRRPF</sequence>
<protein>
    <submittedName>
        <fullName evidence="2">Uncharacterized protein</fullName>
    </submittedName>
</protein>
<reference evidence="2" key="1">
    <citation type="journal article" date="2020" name="Fungal Divers.">
        <title>Resolving the Mortierellaceae phylogeny through synthesis of multi-gene phylogenetics and phylogenomics.</title>
        <authorList>
            <person name="Vandepol N."/>
            <person name="Liber J."/>
            <person name="Desiro A."/>
            <person name="Na H."/>
            <person name="Kennedy M."/>
            <person name="Barry K."/>
            <person name="Grigoriev I.V."/>
            <person name="Miller A.N."/>
            <person name="O'Donnell K."/>
            <person name="Stajich J.E."/>
            <person name="Bonito G."/>
        </authorList>
    </citation>
    <scope>NUCLEOTIDE SEQUENCE</scope>
    <source>
        <strain evidence="2">BC1065</strain>
    </source>
</reference>
<dbReference type="EMBL" id="JAAAJB010000171">
    <property type="protein sequence ID" value="KAG0262996.1"/>
    <property type="molecule type" value="Genomic_DNA"/>
</dbReference>
<dbReference type="OrthoDB" id="2426299at2759"/>
<dbReference type="AlphaFoldDB" id="A0A9P6Q8I9"/>
<accession>A0A9P6Q8I9</accession>
<comment type="caution">
    <text evidence="2">The sequence shown here is derived from an EMBL/GenBank/DDBJ whole genome shotgun (WGS) entry which is preliminary data.</text>
</comment>
<feature type="chain" id="PRO_5040460535" evidence="1">
    <location>
        <begin position="19"/>
        <end position="144"/>
    </location>
</feature>